<evidence type="ECO:0000256" key="1">
    <source>
        <dbReference type="SAM" id="Coils"/>
    </source>
</evidence>
<evidence type="ECO:0000313" key="2">
    <source>
        <dbReference type="EMBL" id="KAJ7968306.1"/>
    </source>
</evidence>
<name>A0AAD7PU42_QUISA</name>
<feature type="coiled-coil region" evidence="1">
    <location>
        <begin position="513"/>
        <end position="547"/>
    </location>
</feature>
<dbReference type="InterPro" id="IPR040262">
    <property type="entry name" value="At4g38062-like"/>
</dbReference>
<comment type="caution">
    <text evidence="2">The sequence shown here is derived from an EMBL/GenBank/DDBJ whole genome shotgun (WGS) entry which is preliminary data.</text>
</comment>
<gene>
    <name evidence="2" type="ORF">O6P43_012430</name>
</gene>
<feature type="coiled-coil region" evidence="1">
    <location>
        <begin position="777"/>
        <end position="804"/>
    </location>
</feature>
<dbReference type="AlphaFoldDB" id="A0AAD7PU42"/>
<evidence type="ECO:0000313" key="3">
    <source>
        <dbReference type="Proteomes" id="UP001163823"/>
    </source>
</evidence>
<dbReference type="EMBL" id="JARAOO010000005">
    <property type="protein sequence ID" value="KAJ7968306.1"/>
    <property type="molecule type" value="Genomic_DNA"/>
</dbReference>
<feature type="coiled-coil region" evidence="1">
    <location>
        <begin position="275"/>
        <end position="393"/>
    </location>
</feature>
<keyword evidence="2" id="KW-0238">DNA-binding</keyword>
<accession>A0AAD7PU42</accession>
<keyword evidence="3" id="KW-1185">Reference proteome</keyword>
<feature type="coiled-coil region" evidence="1">
    <location>
        <begin position="1"/>
        <end position="228"/>
    </location>
</feature>
<organism evidence="2 3">
    <name type="scientific">Quillaja saponaria</name>
    <name type="common">Soap bark tree</name>
    <dbReference type="NCBI Taxonomy" id="32244"/>
    <lineage>
        <taxon>Eukaryota</taxon>
        <taxon>Viridiplantae</taxon>
        <taxon>Streptophyta</taxon>
        <taxon>Embryophyta</taxon>
        <taxon>Tracheophyta</taxon>
        <taxon>Spermatophyta</taxon>
        <taxon>Magnoliopsida</taxon>
        <taxon>eudicotyledons</taxon>
        <taxon>Gunneridae</taxon>
        <taxon>Pentapetalae</taxon>
        <taxon>rosids</taxon>
        <taxon>fabids</taxon>
        <taxon>Fabales</taxon>
        <taxon>Quillajaceae</taxon>
        <taxon>Quillaja</taxon>
    </lineage>
</organism>
<dbReference type="GO" id="GO:0003677">
    <property type="term" value="F:DNA binding"/>
    <property type="evidence" value="ECO:0007669"/>
    <property type="project" value="UniProtKB-KW"/>
</dbReference>
<protein>
    <submittedName>
        <fullName evidence="2">Basic helix-loop-helix (BHLH) DNA-binding superfamily protein</fullName>
    </submittedName>
</protein>
<reference evidence="2" key="1">
    <citation type="journal article" date="2023" name="Science">
        <title>Elucidation of the pathway for biosynthesis of saponin adjuvants from the soapbark tree.</title>
        <authorList>
            <person name="Reed J."/>
            <person name="Orme A."/>
            <person name="El-Demerdash A."/>
            <person name="Owen C."/>
            <person name="Martin L.B.B."/>
            <person name="Misra R.C."/>
            <person name="Kikuchi S."/>
            <person name="Rejzek M."/>
            <person name="Martin A.C."/>
            <person name="Harkess A."/>
            <person name="Leebens-Mack J."/>
            <person name="Louveau T."/>
            <person name="Stephenson M.J."/>
            <person name="Osbourn A."/>
        </authorList>
    </citation>
    <scope>NUCLEOTIDE SEQUENCE</scope>
    <source>
        <strain evidence="2">S10</strain>
    </source>
</reference>
<dbReference type="Proteomes" id="UP001163823">
    <property type="component" value="Chromosome 5"/>
</dbReference>
<dbReference type="KEGG" id="qsa:O6P43_012430"/>
<dbReference type="PANTHER" id="PTHR45287">
    <property type="entry name" value="OS03G0691500 PROTEIN"/>
    <property type="match status" value="1"/>
</dbReference>
<proteinExistence type="predicted"/>
<keyword evidence="1" id="KW-0175">Coiled coil</keyword>
<feature type="coiled-coil region" evidence="1">
    <location>
        <begin position="576"/>
        <end position="617"/>
    </location>
</feature>
<sequence>MDNVYRELDEFKTELEKLKLEHRIKTELSESLKKAHSEQLLRFQEAKQKLEKQSEELNFKSEEITKERKLSNDLKSKENKKLALALDETTARNKELEWNVCASNHEIGGLRKLLLIAENKCSDAEVRAQEAKEQCRRDDILMNLEEENRDVLDKLKWKSEQFKHLEEAHKKLQGQFQLNKEEWEREKLALLEEISSLQTSMDSQTRILEGLQSRLEMCNQALAHEESKRKFLEVEVSEFKSRFEAVFSQCQEEKSKIHDLTYKRDEEIAKLRNSMGEKEILAREMELRIVHLEQENQELGESLKELREAQIHNDGASSMLSKLRNKLRGLEKVHKKCSSNPKTKESEWSVQLKNMEGDISSYKSKLKLKENKIQELQMDIENCNSTIEILHEEVSMVLLIFKLEFSEAYFKILSAEAEREAHIKEKNFICAEQSQVKDSSQKPFDLMQHNNELTFLKKVESLEHREHQVLMMEEQLRIHKKLLEESTEGHLKEQLLLKESSIRGEKRDAYEALEKIKIELAEKDHELHRLEKELQSWKSTTESLKTSSEDNEKTCKQIKTSLIACVENERTLKHEKESLLCIVKDQERKNEDLKQQILLLEASNAEKMKEMESFKEEKQNLLVIAEEKDSCIKILLEDIAYVKQESMRRESEAVLIAQLTVDMALEQEKERLLEIINEKEQSVKYFQALALSLEKESTSALISSFSEQVEKEVVASMLTEALKNAGYVSKLEIEERNMIIGKLEIEHSHHNHLLQKVAYQEKTFSHLKQAEPLQVLLEAKNLETAKLMEELRNMESLVEKLEIGEFSVEDAQLMKTLGSILHVAAEVNEMEDPVVPDKLHYSTSGNANASICAATKKLEVNVDERLPLKEVNSWQM</sequence>
<dbReference type="PANTHER" id="PTHR45287:SF3">
    <property type="entry name" value="PROTEIN, PUTATIVE-RELATED"/>
    <property type="match status" value="1"/>
</dbReference>